<keyword evidence="8 12" id="KW-0472">Membrane</keyword>
<dbReference type="AlphaFoldDB" id="A0A6P8G228"/>
<keyword evidence="5 12" id="KW-0812">Transmembrane</keyword>
<organism evidence="14 15">
    <name type="scientific">Clupea harengus</name>
    <name type="common">Atlantic herring</name>
    <dbReference type="NCBI Taxonomy" id="7950"/>
    <lineage>
        <taxon>Eukaryota</taxon>
        <taxon>Metazoa</taxon>
        <taxon>Chordata</taxon>
        <taxon>Craniata</taxon>
        <taxon>Vertebrata</taxon>
        <taxon>Euteleostomi</taxon>
        <taxon>Actinopterygii</taxon>
        <taxon>Neopterygii</taxon>
        <taxon>Teleostei</taxon>
        <taxon>Clupei</taxon>
        <taxon>Clupeiformes</taxon>
        <taxon>Clupeoidei</taxon>
        <taxon>Clupeidae</taxon>
        <taxon>Clupea</taxon>
    </lineage>
</organism>
<evidence type="ECO:0000256" key="5">
    <source>
        <dbReference type="ARBA" id="ARBA00022692"/>
    </source>
</evidence>
<evidence type="ECO:0000256" key="6">
    <source>
        <dbReference type="ARBA" id="ARBA00022989"/>
    </source>
</evidence>
<proteinExistence type="inferred from homology"/>
<keyword evidence="7 12" id="KW-0297">G-protein coupled receptor</keyword>
<evidence type="ECO:0000256" key="3">
    <source>
        <dbReference type="ARBA" id="ARBA00022480"/>
    </source>
</evidence>
<feature type="transmembrane region" description="Helical" evidence="13">
    <location>
        <begin position="48"/>
        <end position="69"/>
    </location>
</feature>
<keyword evidence="6 13" id="KW-1133">Transmembrane helix</keyword>
<keyword evidence="3 12" id="KW-0919">Taste</keyword>
<evidence type="ECO:0000256" key="9">
    <source>
        <dbReference type="ARBA" id="ARBA00023170"/>
    </source>
</evidence>
<feature type="transmembrane region" description="Helical" evidence="13">
    <location>
        <begin position="210"/>
        <end position="232"/>
    </location>
</feature>
<dbReference type="Gene3D" id="1.20.1070.10">
    <property type="entry name" value="Rhodopsin 7-helix transmembrane proteins"/>
    <property type="match status" value="1"/>
</dbReference>
<evidence type="ECO:0000256" key="1">
    <source>
        <dbReference type="ARBA" id="ARBA00004141"/>
    </source>
</evidence>
<keyword evidence="4 12" id="KW-0716">Sensory transduction</keyword>
<dbReference type="GO" id="GO:0016020">
    <property type="term" value="C:membrane"/>
    <property type="evidence" value="ECO:0007669"/>
    <property type="project" value="UniProtKB-SubCell"/>
</dbReference>
<evidence type="ECO:0000256" key="2">
    <source>
        <dbReference type="ARBA" id="ARBA00007376"/>
    </source>
</evidence>
<feature type="transmembrane region" description="Helical" evidence="13">
    <location>
        <begin position="155"/>
        <end position="180"/>
    </location>
</feature>
<evidence type="ECO:0000256" key="11">
    <source>
        <dbReference type="RuleBase" id="RU004423"/>
    </source>
</evidence>
<name>A0A6P8G228_CLUHA</name>
<evidence type="ECO:0000256" key="13">
    <source>
        <dbReference type="SAM" id="Phobius"/>
    </source>
</evidence>
<keyword evidence="10 12" id="KW-0807">Transducer</keyword>
<dbReference type="KEGG" id="char:116222916"/>
<dbReference type="CDD" id="cd00637">
    <property type="entry name" value="7tm_classA_rhodopsin-like"/>
    <property type="match status" value="1"/>
</dbReference>
<dbReference type="OrthoDB" id="8724017at2759"/>
<feature type="transmembrane region" description="Helical" evidence="13">
    <location>
        <begin position="291"/>
        <end position="311"/>
    </location>
</feature>
<dbReference type="PANTHER" id="PTHR11394:SF47">
    <property type="entry name" value="TASTE RECEPTOR TYPE 2 MEMBER 40"/>
    <property type="match status" value="1"/>
</dbReference>
<dbReference type="InterPro" id="IPR007960">
    <property type="entry name" value="TAS2R"/>
</dbReference>
<feature type="transmembrane region" description="Helical" evidence="13">
    <location>
        <begin position="253"/>
        <end position="279"/>
    </location>
</feature>
<dbReference type="RefSeq" id="XP_031434018.1">
    <property type="nucleotide sequence ID" value="XM_031578158.1"/>
</dbReference>
<dbReference type="GO" id="GO:0033038">
    <property type="term" value="F:bitter taste receptor activity"/>
    <property type="evidence" value="ECO:0007669"/>
    <property type="project" value="InterPro"/>
</dbReference>
<evidence type="ECO:0000256" key="10">
    <source>
        <dbReference type="ARBA" id="ARBA00023224"/>
    </source>
</evidence>
<comment type="subcellular location">
    <subcellularLocation>
        <location evidence="1 12">Membrane</location>
        <topology evidence="1 12">Multi-pass membrane protein</topology>
    </subcellularLocation>
</comment>
<evidence type="ECO:0000256" key="7">
    <source>
        <dbReference type="ARBA" id="ARBA00023040"/>
    </source>
</evidence>
<comment type="similarity">
    <text evidence="2 11">Belongs to the G-protein coupled receptor T2R family.</text>
</comment>
<evidence type="ECO:0000256" key="12">
    <source>
        <dbReference type="RuleBase" id="RU004424"/>
    </source>
</evidence>
<feature type="transmembrane region" description="Helical" evidence="13">
    <location>
        <begin position="111"/>
        <end position="134"/>
    </location>
</feature>
<keyword evidence="14" id="KW-1185">Reference proteome</keyword>
<evidence type="ECO:0000256" key="4">
    <source>
        <dbReference type="ARBA" id="ARBA00022606"/>
    </source>
</evidence>
<dbReference type="Pfam" id="PF05296">
    <property type="entry name" value="TAS2R"/>
    <property type="match status" value="1"/>
</dbReference>
<evidence type="ECO:0000313" key="14">
    <source>
        <dbReference type="Proteomes" id="UP000515152"/>
    </source>
</evidence>
<accession>A0A6P8G228</accession>
<feature type="transmembrane region" description="Helical" evidence="13">
    <location>
        <begin position="81"/>
        <end position="105"/>
    </location>
</feature>
<reference evidence="15" key="1">
    <citation type="submission" date="2025-08" db="UniProtKB">
        <authorList>
            <consortium name="RefSeq"/>
        </authorList>
    </citation>
    <scope>IDENTIFICATION</scope>
</reference>
<dbReference type="GO" id="GO:0004930">
    <property type="term" value="F:G protein-coupled receptor activity"/>
    <property type="evidence" value="ECO:0007669"/>
    <property type="project" value="UniProtKB-KW"/>
</dbReference>
<evidence type="ECO:0000313" key="15">
    <source>
        <dbReference type="RefSeq" id="XP_031434018.1"/>
    </source>
</evidence>
<evidence type="ECO:0000256" key="8">
    <source>
        <dbReference type="ARBA" id="ARBA00023136"/>
    </source>
</evidence>
<dbReference type="Proteomes" id="UP000515152">
    <property type="component" value="Chromosome 2"/>
</dbReference>
<keyword evidence="9 12" id="KW-0675">Receptor</keyword>
<sequence>MAEEQDRLLFKSRRLLKAMVSPEEWFRTLEIAGVAMEVSMNELAFKVLNGPVSILNLVAYVFFAFCLFCQRDGTDVLKQPLRALLVSLVTFMATIEIVTVVYVFYAFSHFYVMDFLLFGIECSFTTVVWLNVFYFSQIVPPQSTFSIWLKRNIKCTVYSVMIFDKFLFLADIPLILLWQYNINSTSTSSNTTTIQDFLVEPLAVLYFSRLVYFLLSLVVMMASSWATVSYLRRHLKNMESSRSPFTSSMHRQLRVTITGSLQAVLYFLCTTWFLLAHLLSNISHGRFDSNSYIFFTVMSMYCFGTAINVGVGQSLFRNRAVGWWHKVSDISILRRTSVTNA</sequence>
<dbReference type="GeneID" id="116222916"/>
<protein>
    <recommendedName>
        <fullName evidence="12">Taste receptor type 2</fullName>
    </recommendedName>
</protein>
<gene>
    <name evidence="15" type="primary">LOC116222916</name>
</gene>
<dbReference type="PANTHER" id="PTHR11394">
    <property type="entry name" value="TASTE RECEPTOR TYPE 2"/>
    <property type="match status" value="1"/>
</dbReference>